<name>A0ABW2RJF3_9BACL</name>
<proteinExistence type="predicted"/>
<gene>
    <name evidence="2" type="ORF">ACFQNG_07840</name>
</gene>
<evidence type="ECO:0000313" key="3">
    <source>
        <dbReference type="Proteomes" id="UP001596500"/>
    </source>
</evidence>
<reference evidence="3" key="1">
    <citation type="journal article" date="2019" name="Int. J. Syst. Evol. Microbiol.">
        <title>The Global Catalogue of Microorganisms (GCM) 10K type strain sequencing project: providing services to taxonomists for standard genome sequencing and annotation.</title>
        <authorList>
            <consortium name="The Broad Institute Genomics Platform"/>
            <consortium name="The Broad Institute Genome Sequencing Center for Infectious Disease"/>
            <person name="Wu L."/>
            <person name="Ma J."/>
        </authorList>
    </citation>
    <scope>NUCLEOTIDE SEQUENCE [LARGE SCALE GENOMIC DNA]</scope>
    <source>
        <strain evidence="3">CGMCC 1.12942</strain>
    </source>
</reference>
<dbReference type="EMBL" id="JBHTBW010000020">
    <property type="protein sequence ID" value="MFC7441065.1"/>
    <property type="molecule type" value="Genomic_DNA"/>
</dbReference>
<protein>
    <submittedName>
        <fullName evidence="2">Uncharacterized protein</fullName>
    </submittedName>
</protein>
<feature type="coiled-coil region" evidence="1">
    <location>
        <begin position="34"/>
        <end position="73"/>
    </location>
</feature>
<comment type="caution">
    <text evidence="2">The sequence shown here is derived from an EMBL/GenBank/DDBJ whole genome shotgun (WGS) entry which is preliminary data.</text>
</comment>
<keyword evidence="3" id="KW-1185">Reference proteome</keyword>
<evidence type="ECO:0000256" key="1">
    <source>
        <dbReference type="SAM" id="Coils"/>
    </source>
</evidence>
<keyword evidence="1" id="KW-0175">Coiled coil</keyword>
<dbReference type="Proteomes" id="UP001596500">
    <property type="component" value="Unassembled WGS sequence"/>
</dbReference>
<sequence>MNKEAERTNFSIHVGGDVGNNAMIGDFSRNQGTINSHNRVNAELEKESKVAELKRLIEEFSHLTEQSKELSTEEREESLELMELNHRFIEEGKPKRAVLKSLVTHLDDIKSKLKADSPLLTNVGSISQILSLFL</sequence>
<evidence type="ECO:0000313" key="2">
    <source>
        <dbReference type="EMBL" id="MFC7441065.1"/>
    </source>
</evidence>
<accession>A0ABW2RJF3</accession>
<organism evidence="2 3">
    <name type="scientific">Laceyella putida</name>
    <dbReference type="NCBI Taxonomy" id="110101"/>
    <lineage>
        <taxon>Bacteria</taxon>
        <taxon>Bacillati</taxon>
        <taxon>Bacillota</taxon>
        <taxon>Bacilli</taxon>
        <taxon>Bacillales</taxon>
        <taxon>Thermoactinomycetaceae</taxon>
        <taxon>Laceyella</taxon>
    </lineage>
</organism>
<dbReference type="RefSeq" id="WP_379864360.1">
    <property type="nucleotide sequence ID" value="NZ_JBHTBW010000020.1"/>
</dbReference>